<dbReference type="Pfam" id="PF22700">
    <property type="entry name" value="MVD-like_N"/>
    <property type="match status" value="1"/>
</dbReference>
<reference evidence="10" key="1">
    <citation type="submission" date="2023-07" db="EMBL/GenBank/DDBJ databases">
        <title>Between Cages and Wild: Unraveling the Impact of Captivity on Animal Microbiomes and Antimicrobial Resistance.</title>
        <authorList>
            <person name="Schmartz G.P."/>
            <person name="Rehner J."/>
            <person name="Schuff M.J."/>
            <person name="Becker S.L."/>
            <person name="Kravczyk M."/>
            <person name="Gurevich A."/>
            <person name="Francke R."/>
            <person name="Mueller R."/>
            <person name="Keller V."/>
            <person name="Keller A."/>
        </authorList>
    </citation>
    <scope>NUCLEOTIDE SEQUENCE</scope>
    <source>
        <strain evidence="10">S39M_St_73</strain>
    </source>
</reference>
<evidence type="ECO:0000259" key="8">
    <source>
        <dbReference type="Pfam" id="PF18376"/>
    </source>
</evidence>
<dbReference type="GO" id="GO:0004163">
    <property type="term" value="F:diphosphomevalonate decarboxylase activity"/>
    <property type="evidence" value="ECO:0007669"/>
    <property type="project" value="UniProtKB-EC"/>
</dbReference>
<dbReference type="NCBIfam" id="TIGR01240">
    <property type="entry name" value="mevDPdecarb"/>
    <property type="match status" value="1"/>
</dbReference>
<dbReference type="SUPFAM" id="SSF54211">
    <property type="entry name" value="Ribosomal protein S5 domain 2-like"/>
    <property type="match status" value="1"/>
</dbReference>
<feature type="domain" description="Mvd1 C-terminal" evidence="8">
    <location>
        <begin position="179"/>
        <end position="310"/>
    </location>
</feature>
<keyword evidence="11" id="KW-1185">Reference proteome</keyword>
<evidence type="ECO:0000313" key="10">
    <source>
        <dbReference type="EMBL" id="MDO5457096.1"/>
    </source>
</evidence>
<dbReference type="InterPro" id="IPR053859">
    <property type="entry name" value="MVD-like_N"/>
</dbReference>
<proteinExistence type="inferred from homology"/>
<feature type="domain" description="Diphosphomevalonate decarboxylase-like N-terminal" evidence="9">
    <location>
        <begin position="9"/>
        <end position="164"/>
    </location>
</feature>
<dbReference type="InterPro" id="IPR029765">
    <property type="entry name" value="Mev_diP_decarb"/>
</dbReference>
<dbReference type="GO" id="GO:0005524">
    <property type="term" value="F:ATP binding"/>
    <property type="evidence" value="ECO:0007669"/>
    <property type="project" value="UniProtKB-KW"/>
</dbReference>
<organism evidence="10 11">
    <name type="scientific">Atopococcus tabaci</name>
    <dbReference type="NCBI Taxonomy" id="269774"/>
    <lineage>
        <taxon>Bacteria</taxon>
        <taxon>Bacillati</taxon>
        <taxon>Bacillota</taxon>
        <taxon>Bacilli</taxon>
        <taxon>Lactobacillales</taxon>
        <taxon>Carnobacteriaceae</taxon>
        <taxon>Atopococcus</taxon>
    </lineage>
</organism>
<dbReference type="Gene3D" id="3.30.230.10">
    <property type="match status" value="1"/>
</dbReference>
<dbReference type="Gene3D" id="3.30.70.890">
    <property type="entry name" value="GHMP kinase, C-terminal domain"/>
    <property type="match status" value="1"/>
</dbReference>
<evidence type="ECO:0000256" key="2">
    <source>
        <dbReference type="ARBA" id="ARBA00012296"/>
    </source>
</evidence>
<dbReference type="InterPro" id="IPR014721">
    <property type="entry name" value="Ribsml_uS5_D2-typ_fold_subgr"/>
</dbReference>
<keyword evidence="7 10" id="KW-0456">Lyase</keyword>
<dbReference type="PANTHER" id="PTHR10977">
    <property type="entry name" value="DIPHOSPHOMEVALONATE DECARBOXYLASE"/>
    <property type="match status" value="1"/>
</dbReference>
<dbReference type="PANTHER" id="PTHR10977:SF3">
    <property type="entry name" value="DIPHOSPHOMEVALONATE DECARBOXYLASE"/>
    <property type="match status" value="1"/>
</dbReference>
<dbReference type="InterPro" id="IPR041431">
    <property type="entry name" value="Mvd1_C"/>
</dbReference>
<name>A0AA43ZRS2_9LACT</name>
<dbReference type="InterPro" id="IPR005935">
    <property type="entry name" value="Mev_decarb"/>
</dbReference>
<dbReference type="PIRSF" id="PIRSF015950">
    <property type="entry name" value="Mev_P_decrbx"/>
    <property type="match status" value="1"/>
</dbReference>
<dbReference type="GO" id="GO:0005829">
    <property type="term" value="C:cytosol"/>
    <property type="evidence" value="ECO:0007669"/>
    <property type="project" value="InterPro"/>
</dbReference>
<comment type="caution">
    <text evidence="10">The sequence shown here is derived from an EMBL/GenBank/DDBJ whole genome shotgun (WGS) entry which is preliminary data.</text>
</comment>
<evidence type="ECO:0000313" key="11">
    <source>
        <dbReference type="Proteomes" id="UP001171751"/>
    </source>
</evidence>
<keyword evidence="3" id="KW-0444">Lipid biosynthesis</keyword>
<dbReference type="InterPro" id="IPR020568">
    <property type="entry name" value="Ribosomal_Su5_D2-typ_SF"/>
</dbReference>
<evidence type="ECO:0000256" key="6">
    <source>
        <dbReference type="ARBA" id="ARBA00023098"/>
    </source>
</evidence>
<protein>
    <recommendedName>
        <fullName evidence="2">diphosphomevalonate decarboxylase</fullName>
        <ecNumber evidence="2">4.1.1.33</ecNumber>
    </recommendedName>
</protein>
<evidence type="ECO:0000259" key="9">
    <source>
        <dbReference type="Pfam" id="PF22700"/>
    </source>
</evidence>
<gene>
    <name evidence="10" type="primary">mvaD</name>
    <name evidence="10" type="ORF">Q4F26_01995</name>
</gene>
<evidence type="ECO:0000256" key="7">
    <source>
        <dbReference type="ARBA" id="ARBA00023239"/>
    </source>
</evidence>
<comment type="similarity">
    <text evidence="1">Belongs to the diphosphomevalonate decarboxylase family.</text>
</comment>
<sequence>MFEKRKVRAHTNIALIKYWGKADEEYIIPLNSSLSLTLNDLYAETSVLFDPALDQDTFYLDGEKQNGSSLKKVQHVLDLVRQQADIEVKARVDSQNFVPTAAGLASSASGMAALAASASLAAGLDLDKKDLSRLARRGSGSASRSIYGGLVQWQKGSNDADSYAIPIDPADWGLGMYFILINKEQKKVSSRSGMKQTVETSPYIEEWARTTDEDVEKMKEAIAQRDFTQMGLLMERSASKMHATTLGAIEPFTYLLPESLHAIQFVQALRQKGFDCYFTMDAGPNVKVLIKEEQKAAIGQLLQEEFGPDKILYSDVGPDIQDITNELG</sequence>
<dbReference type="EC" id="4.1.1.33" evidence="2"/>
<dbReference type="SUPFAM" id="SSF55060">
    <property type="entry name" value="GHMP Kinase, C-terminal domain"/>
    <property type="match status" value="1"/>
</dbReference>
<keyword evidence="4" id="KW-0547">Nucleotide-binding</keyword>
<dbReference type="FunFam" id="3.30.230.10:FF:000072">
    <property type="entry name" value="Diphosphomevalonate decarboxylase"/>
    <property type="match status" value="1"/>
</dbReference>
<keyword evidence="6" id="KW-0443">Lipid metabolism</keyword>
<keyword evidence="5" id="KW-0067">ATP-binding</keyword>
<dbReference type="InterPro" id="IPR036554">
    <property type="entry name" value="GHMP_kinase_C_sf"/>
</dbReference>
<evidence type="ECO:0000256" key="5">
    <source>
        <dbReference type="ARBA" id="ARBA00022840"/>
    </source>
</evidence>
<dbReference type="EMBL" id="JAUNQW010000005">
    <property type="protein sequence ID" value="MDO5457096.1"/>
    <property type="molecule type" value="Genomic_DNA"/>
</dbReference>
<evidence type="ECO:0000256" key="1">
    <source>
        <dbReference type="ARBA" id="ARBA00008831"/>
    </source>
</evidence>
<dbReference type="GO" id="GO:0019287">
    <property type="term" value="P:isopentenyl diphosphate biosynthetic process, mevalonate pathway"/>
    <property type="evidence" value="ECO:0007669"/>
    <property type="project" value="InterPro"/>
</dbReference>
<accession>A0AA43ZRS2</accession>
<dbReference type="Pfam" id="PF18376">
    <property type="entry name" value="MDD_C"/>
    <property type="match status" value="1"/>
</dbReference>
<dbReference type="AlphaFoldDB" id="A0AA43ZRS2"/>
<dbReference type="Proteomes" id="UP001171751">
    <property type="component" value="Unassembled WGS sequence"/>
</dbReference>
<evidence type="ECO:0000256" key="3">
    <source>
        <dbReference type="ARBA" id="ARBA00022516"/>
    </source>
</evidence>
<evidence type="ECO:0000256" key="4">
    <source>
        <dbReference type="ARBA" id="ARBA00022741"/>
    </source>
</evidence>